<dbReference type="Gene3D" id="1.10.510.10">
    <property type="entry name" value="Transferase(Phosphotransferase) domain 1"/>
    <property type="match status" value="1"/>
</dbReference>
<dbReference type="InterPro" id="IPR001245">
    <property type="entry name" value="Ser-Thr/Tyr_kinase_cat_dom"/>
</dbReference>
<evidence type="ECO:0000313" key="3">
    <source>
        <dbReference type="EMBL" id="CAG8632685.1"/>
    </source>
</evidence>
<dbReference type="SUPFAM" id="SSF56112">
    <property type="entry name" value="Protein kinase-like (PK-like)"/>
    <property type="match status" value="1"/>
</dbReference>
<dbReference type="Pfam" id="PF07714">
    <property type="entry name" value="PK_Tyr_Ser-Thr"/>
    <property type="match status" value="1"/>
</dbReference>
<dbReference type="EMBL" id="CAJVPS010007185">
    <property type="protein sequence ID" value="CAG8632685.1"/>
    <property type="molecule type" value="Genomic_DNA"/>
</dbReference>
<dbReference type="PROSITE" id="PS50011">
    <property type="entry name" value="PROTEIN_KINASE_DOM"/>
    <property type="match status" value="1"/>
</dbReference>
<name>A0A9N9DEH2_9GLOM</name>
<accession>A0A9N9DEH2</accession>
<dbReference type="PANTHER" id="PTHR44329">
    <property type="entry name" value="SERINE/THREONINE-PROTEIN KINASE TNNI3K-RELATED"/>
    <property type="match status" value="1"/>
</dbReference>
<dbReference type="InterPro" id="IPR051681">
    <property type="entry name" value="Ser/Thr_Kinases-Pseudokinases"/>
</dbReference>
<reference evidence="3" key="1">
    <citation type="submission" date="2021-06" db="EMBL/GenBank/DDBJ databases">
        <authorList>
            <person name="Kallberg Y."/>
            <person name="Tangrot J."/>
            <person name="Rosling A."/>
        </authorList>
    </citation>
    <scope>NUCLEOTIDE SEQUENCE</scope>
    <source>
        <strain evidence="3">FL130A</strain>
    </source>
</reference>
<evidence type="ECO:0000259" key="2">
    <source>
        <dbReference type="PROSITE" id="PS50011"/>
    </source>
</evidence>
<feature type="region of interest" description="Disordered" evidence="1">
    <location>
        <begin position="107"/>
        <end position="150"/>
    </location>
</feature>
<keyword evidence="4" id="KW-1185">Reference proteome</keyword>
<proteinExistence type="predicted"/>
<dbReference type="GO" id="GO:0005524">
    <property type="term" value="F:ATP binding"/>
    <property type="evidence" value="ECO:0007669"/>
    <property type="project" value="InterPro"/>
</dbReference>
<feature type="domain" description="Protein kinase" evidence="2">
    <location>
        <begin position="183"/>
        <end position="502"/>
    </location>
</feature>
<feature type="compositionally biased region" description="Low complexity" evidence="1">
    <location>
        <begin position="118"/>
        <end position="132"/>
    </location>
</feature>
<dbReference type="Proteomes" id="UP000789508">
    <property type="component" value="Unassembled WGS sequence"/>
</dbReference>
<protein>
    <submittedName>
        <fullName evidence="3">9953_t:CDS:1</fullName>
    </submittedName>
</protein>
<evidence type="ECO:0000313" key="4">
    <source>
        <dbReference type="Proteomes" id="UP000789508"/>
    </source>
</evidence>
<comment type="caution">
    <text evidence="3">The sequence shown here is derived from an EMBL/GenBank/DDBJ whole genome shotgun (WGS) entry which is preliminary data.</text>
</comment>
<gene>
    <name evidence="3" type="ORF">ALEPTO_LOCUS9423</name>
</gene>
<dbReference type="InterPro" id="IPR000719">
    <property type="entry name" value="Prot_kinase_dom"/>
</dbReference>
<dbReference type="OrthoDB" id="6718656at2759"/>
<evidence type="ECO:0000256" key="1">
    <source>
        <dbReference type="SAM" id="MobiDB-lite"/>
    </source>
</evidence>
<dbReference type="GO" id="GO:0004674">
    <property type="term" value="F:protein serine/threonine kinase activity"/>
    <property type="evidence" value="ECO:0007669"/>
    <property type="project" value="TreeGrafter"/>
</dbReference>
<dbReference type="PANTHER" id="PTHR44329:SF214">
    <property type="entry name" value="PROTEIN KINASE DOMAIN-CONTAINING PROTEIN"/>
    <property type="match status" value="1"/>
</dbReference>
<dbReference type="AlphaFoldDB" id="A0A9N9DEH2"/>
<sequence>MQLQPTRQNEVNQYMDPAAFPATALTPPQPYTGQFSTTYTATYTTQITGTITPTHNQYGAAPVAAPFNAQYTIAKLDIHQTNTTTTPNDLKSRELYQEAPPSFDPYANASLSVNFDPSTSRSNSNSNSIQRSQRSEKPVVSRPVSGRRDWRSGYKPIDTLIADIRIQYPSQEQHMCWIPFDEFEGHRFVARGGYSAIYQATWLKTGQRIALKSLDESGDISQDFLDNLKRHWGHYTQPECLRIHGITQLPDSGEFMLVMQYAVFGNLMLYLQRNRLSGWKEKVQIVKMIARSMAEIHKRGLIHGDIHPGNIMNIDGQRFVISDLGTTGPSNRLTRRAELMTKCWESNPRSRPDAQEVLQFIFRWLVNDRVDEVKKGGATRSLSNSGNDRIHPEAVYHSRPLEFPNLRLHGRKPVSSVLMPRSNQVYDRKSNYLGLPTELYTEFFHQKMPAEQAQQMAKLAANAPPAVRKQMMSIYITDDEISTVTAFWANDAPPMPTDTLVQ</sequence>
<organism evidence="3 4">
    <name type="scientific">Ambispora leptoticha</name>
    <dbReference type="NCBI Taxonomy" id="144679"/>
    <lineage>
        <taxon>Eukaryota</taxon>
        <taxon>Fungi</taxon>
        <taxon>Fungi incertae sedis</taxon>
        <taxon>Mucoromycota</taxon>
        <taxon>Glomeromycotina</taxon>
        <taxon>Glomeromycetes</taxon>
        <taxon>Archaeosporales</taxon>
        <taxon>Ambisporaceae</taxon>
        <taxon>Ambispora</taxon>
    </lineage>
</organism>
<dbReference type="InterPro" id="IPR011009">
    <property type="entry name" value="Kinase-like_dom_sf"/>
</dbReference>